<dbReference type="Proteomes" id="UP000276128">
    <property type="component" value="Unassembled WGS sequence"/>
</dbReference>
<reference evidence="3 4" key="1">
    <citation type="submission" date="2018-12" db="EMBL/GenBank/DDBJ databases">
        <title>Bacillus ochoae sp. nov., Paenibacillus whitsoniae sp. nov., Paenibacillus spiritus sp. nov. Isolated from the Mars Exploration Rover during spacecraft assembly.</title>
        <authorList>
            <person name="Seuylemezian A."/>
            <person name="Vaishampayan P."/>
        </authorList>
    </citation>
    <scope>NUCLEOTIDE SEQUENCE [LARGE SCALE GENOMIC DNA]</scope>
    <source>
        <strain evidence="3 4">MER 54</strain>
    </source>
</reference>
<dbReference type="InterPro" id="IPR011704">
    <property type="entry name" value="ATPase_dyneun-rel_AAA"/>
</dbReference>
<dbReference type="Gene3D" id="3.40.50.300">
    <property type="entry name" value="P-loop containing nucleotide triphosphate hydrolases"/>
    <property type="match status" value="1"/>
</dbReference>
<dbReference type="Pfam" id="PF07728">
    <property type="entry name" value="AAA_5"/>
    <property type="match status" value="1"/>
</dbReference>
<sequence>MVFILALLTEMQATGQREASLKHIKQRFLSLLQERESNGLLVDQPPEKAGTNWGSMNTTNIQSVISTPIAALSTILEQTSDTIGFKKALYDSWPQDVLTYLYDYAHAELESYYQQQSQNSFSLKEALSDVLTTYLMAKREPLAGHRLGSLMRQAIPAELKKLPFIHADLKIQGSIGQGNWATIPWIAIMDKRLTETTRQGEYLVYLFAEDMKSLYLTFMQGVTIPVETKGRPAAYQYFKEKVQEIRELLPLDGMTKDDAIFLTTGGLGQDYQVSTVAYYRYDVDHLPDDEQLIADLRNAVTNYNEYVNHVLHFRDEHQESVNDQNDDQEQEWEDQPFVDPLTVSERVAKIKNFIANKGFMYPDHWIENFYLSLKAKPFVILAGVSGTGKTKLVKLFAEAVGATAQNGQFTLIPVRPDWSDPSDLLGYKDLSGAFRPGKLTEVLVEASKPRNQHKPYFICLDEMNLARVEHYFSDFLSVLETKEWRDSRIVTTPLIHQDSLQHESDKQVFGDLYLPDNVYIVGTVNMDETTHPFSKKVLDRANTIEFNYIHLGQYPSIGEVQTTEDAVYPPNSLLRSDYLQLVDVYQDYKLLTEETTELLVKINGILEQIHSHVGFRIRDAVCFYMIYNERFNLLGKDAAFDMQLLQKILPRIQGSNLSVKTALLQLMQIALNRNIPLAEYREDASKLYTSQEFVPSAKYPQSARKIAFMLRRLEEDGFTSYWLS</sequence>
<dbReference type="GO" id="GO:0016887">
    <property type="term" value="F:ATP hydrolysis activity"/>
    <property type="evidence" value="ECO:0007669"/>
    <property type="project" value="InterPro"/>
</dbReference>
<evidence type="ECO:0000259" key="1">
    <source>
        <dbReference type="Pfam" id="PF07728"/>
    </source>
</evidence>
<dbReference type="PANTHER" id="PTHR37291:SF1">
    <property type="entry name" value="TYPE IV METHYL-DIRECTED RESTRICTION ENZYME ECOKMCRB SUBUNIT"/>
    <property type="match status" value="1"/>
</dbReference>
<dbReference type="GO" id="GO:0005524">
    <property type="term" value="F:ATP binding"/>
    <property type="evidence" value="ECO:0007669"/>
    <property type="project" value="InterPro"/>
</dbReference>
<dbReference type="InterPro" id="IPR052934">
    <property type="entry name" value="Methyl-DNA_Rec/Restrict_Enz"/>
</dbReference>
<dbReference type="SUPFAM" id="SSF52540">
    <property type="entry name" value="P-loop containing nucleoside triphosphate hydrolases"/>
    <property type="match status" value="1"/>
</dbReference>
<dbReference type="InterPro" id="IPR021961">
    <property type="entry name" value="McrB_DNA-bd"/>
</dbReference>
<dbReference type="AlphaFoldDB" id="A0A430JC98"/>
<proteinExistence type="predicted"/>
<dbReference type="InterPro" id="IPR027417">
    <property type="entry name" value="P-loop_NTPase"/>
</dbReference>
<keyword evidence="4" id="KW-1185">Reference proteome</keyword>
<accession>A0A430JC98</accession>
<dbReference type="Pfam" id="PF12102">
    <property type="entry name" value="MrcB_N"/>
    <property type="match status" value="1"/>
</dbReference>
<comment type="caution">
    <text evidence="3">The sequence shown here is derived from an EMBL/GenBank/DDBJ whole genome shotgun (WGS) entry which is preliminary data.</text>
</comment>
<name>A0A430JC98_9BACL</name>
<dbReference type="Gene3D" id="3.30.920.90">
    <property type="match status" value="1"/>
</dbReference>
<organism evidence="3 4">
    <name type="scientific">Paenibacillus whitsoniae</name>
    <dbReference type="NCBI Taxonomy" id="2496558"/>
    <lineage>
        <taxon>Bacteria</taxon>
        <taxon>Bacillati</taxon>
        <taxon>Bacillota</taxon>
        <taxon>Bacilli</taxon>
        <taxon>Bacillales</taxon>
        <taxon>Paenibacillaceae</taxon>
        <taxon>Paenibacillus</taxon>
    </lineage>
</organism>
<evidence type="ECO:0000259" key="2">
    <source>
        <dbReference type="Pfam" id="PF12102"/>
    </source>
</evidence>
<dbReference type="PANTHER" id="PTHR37291">
    <property type="entry name" value="5-METHYLCYTOSINE-SPECIFIC RESTRICTION ENZYME B"/>
    <property type="match status" value="1"/>
</dbReference>
<protein>
    <submittedName>
        <fullName evidence="3">DUF3578 domain-containing protein</fullName>
    </submittedName>
</protein>
<feature type="domain" description="Type IV methyl-directed restriction enzyme EcoKMcrB subunit DNA-binding" evidence="2">
    <location>
        <begin position="130"/>
        <end position="307"/>
    </location>
</feature>
<gene>
    <name evidence="3" type="ORF">EJQ19_16570</name>
</gene>
<evidence type="ECO:0000313" key="3">
    <source>
        <dbReference type="EMBL" id="RTE08609.1"/>
    </source>
</evidence>
<feature type="domain" description="ATPase dynein-related AAA" evidence="1">
    <location>
        <begin position="379"/>
        <end position="538"/>
    </location>
</feature>
<dbReference type="OrthoDB" id="9781481at2"/>
<dbReference type="EMBL" id="RXHU01000046">
    <property type="protein sequence ID" value="RTE08609.1"/>
    <property type="molecule type" value="Genomic_DNA"/>
</dbReference>
<evidence type="ECO:0000313" key="4">
    <source>
        <dbReference type="Proteomes" id="UP000276128"/>
    </source>
</evidence>